<evidence type="ECO:0000256" key="4">
    <source>
        <dbReference type="ARBA" id="ARBA00022801"/>
    </source>
</evidence>
<feature type="binding site" evidence="9">
    <location>
        <position position="142"/>
    </location>
    <ligand>
        <name>substrate</name>
    </ligand>
</feature>
<dbReference type="PANTHER" id="PTHR32092:SF6">
    <property type="entry name" value="ALPHA-GALACTOSIDASE"/>
    <property type="match status" value="1"/>
</dbReference>
<comment type="similarity">
    <text evidence="2 12">Belongs to the glycosyl hydrolase 4 family.</text>
</comment>
<dbReference type="EMBL" id="AP021858">
    <property type="protein sequence ID" value="BBO23941.1"/>
    <property type="molecule type" value="Genomic_DNA"/>
</dbReference>
<dbReference type="SUPFAM" id="SSF51735">
    <property type="entry name" value="NAD(P)-binding Rossmann-fold domains"/>
    <property type="match status" value="1"/>
</dbReference>
<keyword evidence="6 10" id="KW-0464">Manganese</keyword>
<dbReference type="InterPro" id="IPR053715">
    <property type="entry name" value="GH4_Enzyme_sf"/>
</dbReference>
<comment type="cofactor">
    <cofactor evidence="12">
        <name>NAD(+)</name>
        <dbReference type="ChEBI" id="CHEBI:57540"/>
    </cofactor>
    <text evidence="12">Binds 1 NAD(+) per subunit.</text>
</comment>
<feature type="site" description="Increases basicity of active site Tyr" evidence="11">
    <location>
        <position position="104"/>
    </location>
</feature>
<feature type="binding site" evidence="10">
    <location>
        <position position="193"/>
    </location>
    <ligand>
        <name>Mn(2+)</name>
        <dbReference type="ChEBI" id="CHEBI:29035"/>
    </ligand>
</feature>
<accession>A0A809S9Y8</accession>
<evidence type="ECO:0000256" key="8">
    <source>
        <dbReference type="ARBA" id="ARBA00023295"/>
    </source>
</evidence>
<dbReference type="InterPro" id="IPR001088">
    <property type="entry name" value="Glyco_hydro_4"/>
</dbReference>
<reference evidence="14" key="1">
    <citation type="journal article" name="DNA Res.">
        <title>The physiological potential of anammox bacteria as revealed by their core genome structure.</title>
        <authorList>
            <person name="Okubo T."/>
            <person name="Toyoda A."/>
            <person name="Fukuhara K."/>
            <person name="Uchiyama I."/>
            <person name="Harigaya Y."/>
            <person name="Kuroiwa M."/>
            <person name="Suzuki T."/>
            <person name="Murakami Y."/>
            <person name="Suwa Y."/>
            <person name="Takami H."/>
        </authorList>
    </citation>
    <scope>NUCLEOTIDE SEQUENCE</scope>
    <source>
        <strain evidence="14">317325-2</strain>
    </source>
</reference>
<keyword evidence="8 12" id="KW-0326">Glycosidase</keyword>
<dbReference type="SUPFAM" id="SSF56327">
    <property type="entry name" value="LDH C-terminal domain-like"/>
    <property type="match status" value="1"/>
</dbReference>
<evidence type="ECO:0000256" key="1">
    <source>
        <dbReference type="ARBA" id="ARBA00001936"/>
    </source>
</evidence>
<keyword evidence="7" id="KW-0119">Carbohydrate metabolism</keyword>
<gene>
    <name evidence="14" type="ORF">NPRO_15360</name>
</gene>
<evidence type="ECO:0000256" key="7">
    <source>
        <dbReference type="ARBA" id="ARBA00023277"/>
    </source>
</evidence>
<evidence type="ECO:0000256" key="5">
    <source>
        <dbReference type="ARBA" id="ARBA00023027"/>
    </source>
</evidence>
<evidence type="ECO:0000313" key="15">
    <source>
        <dbReference type="Proteomes" id="UP000662873"/>
    </source>
</evidence>
<dbReference type="InterPro" id="IPR015955">
    <property type="entry name" value="Lactate_DH/Glyco_Ohase_4_C"/>
</dbReference>
<evidence type="ECO:0000313" key="14">
    <source>
        <dbReference type="EMBL" id="BBO23941.1"/>
    </source>
</evidence>
<sequence length="433" mass="47853">MGAGSFFTNSILRDVVLIPGSLGGELRLVDVDEGRLELARALMERIVEASGDAGKWVVRASLDRAPLLEGADYVINSIEVSGLQCVRWDNDIPLKYGVSQNIGDTLGPGGLFKALRTVPTLLEILADCERYCPDAVVLNYTNPMNVMVLAAARSSKMRVVGLCHSVQGTSRMLARYAGVPYEEMVWQCAGINHLAWFTELRGPDGGDLYPRLLELAADRSSEFAQAEPVRTDVLLHFGGFVTESSGHLSEYLPYYRKRADLLQKYTDTGYRGEEGFYANNWPTWRRQQDEQRKRMISGEEPLDLSRSLEYGAWIIEAIEKDDPIEIHGNVAPNTGLIDNLMPDGCVEVACTVDRRGVTPGRVGRLPKQMAAICESNMRCFDLMADACLERSKSLAIQSLLLDPLTAAVCSPAEIRAMAEEMFEAEDEFLPGFG</sequence>
<dbReference type="Pfam" id="PF11975">
    <property type="entry name" value="Glyco_hydro_4C"/>
    <property type="match status" value="1"/>
</dbReference>
<evidence type="ECO:0000256" key="11">
    <source>
        <dbReference type="PIRSR" id="PIRSR601088-4"/>
    </source>
</evidence>
<dbReference type="GO" id="GO:0004553">
    <property type="term" value="F:hydrolase activity, hydrolyzing O-glycosyl compounds"/>
    <property type="evidence" value="ECO:0007669"/>
    <property type="project" value="InterPro"/>
</dbReference>
<evidence type="ECO:0000256" key="9">
    <source>
        <dbReference type="PIRSR" id="PIRSR601088-2"/>
    </source>
</evidence>
<name>A0A809S9Y8_9BACT</name>
<dbReference type="AlphaFoldDB" id="A0A809S9Y8"/>
<evidence type="ECO:0000256" key="10">
    <source>
        <dbReference type="PIRSR" id="PIRSR601088-3"/>
    </source>
</evidence>
<keyword evidence="10" id="KW-0170">Cobalt</keyword>
<dbReference type="PANTHER" id="PTHR32092">
    <property type="entry name" value="6-PHOSPHO-BETA-GLUCOSIDASE-RELATED"/>
    <property type="match status" value="1"/>
</dbReference>
<dbReference type="Pfam" id="PF02056">
    <property type="entry name" value="Glyco_hydro_4"/>
    <property type="match status" value="1"/>
</dbReference>
<evidence type="ECO:0000256" key="12">
    <source>
        <dbReference type="RuleBase" id="RU361152"/>
    </source>
</evidence>
<dbReference type="Proteomes" id="UP000662873">
    <property type="component" value="Chromosome"/>
</dbReference>
<evidence type="ECO:0000256" key="2">
    <source>
        <dbReference type="ARBA" id="ARBA00010141"/>
    </source>
</evidence>
<organism evidence="14 15">
    <name type="scientific">Candidatus Nitrosymbiomonas proteolyticus</name>
    <dbReference type="NCBI Taxonomy" id="2608984"/>
    <lineage>
        <taxon>Bacteria</taxon>
        <taxon>Bacillati</taxon>
        <taxon>Armatimonadota</taxon>
        <taxon>Armatimonadota incertae sedis</taxon>
        <taxon>Candidatus Nitrosymbiomonas</taxon>
    </lineage>
</organism>
<evidence type="ECO:0000259" key="13">
    <source>
        <dbReference type="Pfam" id="PF11975"/>
    </source>
</evidence>
<keyword evidence="5 12" id="KW-0520">NAD</keyword>
<keyword evidence="10" id="KW-0408">Iron</keyword>
<dbReference type="PRINTS" id="PR00732">
    <property type="entry name" value="GLHYDRLASE4"/>
</dbReference>
<proteinExistence type="inferred from homology"/>
<comment type="cofactor">
    <cofactor evidence="1">
        <name>Mn(2+)</name>
        <dbReference type="ChEBI" id="CHEBI:29035"/>
    </cofactor>
</comment>
<dbReference type="GO" id="GO:0016616">
    <property type="term" value="F:oxidoreductase activity, acting on the CH-OH group of donors, NAD or NADP as acceptor"/>
    <property type="evidence" value="ECO:0007669"/>
    <property type="project" value="InterPro"/>
</dbReference>
<dbReference type="GO" id="GO:0005975">
    <property type="term" value="P:carbohydrate metabolic process"/>
    <property type="evidence" value="ECO:0007669"/>
    <property type="project" value="InterPro"/>
</dbReference>
<evidence type="ECO:0000256" key="3">
    <source>
        <dbReference type="ARBA" id="ARBA00022723"/>
    </source>
</evidence>
<dbReference type="InterPro" id="IPR036291">
    <property type="entry name" value="NAD(P)-bd_dom_sf"/>
</dbReference>
<dbReference type="Gene3D" id="3.90.1820.10">
    <property type="entry name" value="AglA-like glucosidase"/>
    <property type="match status" value="1"/>
</dbReference>
<dbReference type="InterPro" id="IPR022616">
    <property type="entry name" value="Glyco_hydro_4_C"/>
</dbReference>
<keyword evidence="4 12" id="KW-0378">Hydrolase</keyword>
<keyword evidence="10" id="KW-0533">Nickel</keyword>
<keyword evidence="3 10" id="KW-0479">Metal-binding</keyword>
<feature type="domain" description="Glycosyl hydrolase family 4 C-terminal" evidence="13">
    <location>
        <begin position="188"/>
        <end position="405"/>
    </location>
</feature>
<evidence type="ECO:0000256" key="6">
    <source>
        <dbReference type="ARBA" id="ARBA00023211"/>
    </source>
</evidence>
<protein>
    <submittedName>
        <fullName evidence="14">Alpha-glucosidase/alpha-galactosidase</fullName>
    </submittedName>
</protein>
<feature type="binding site" evidence="10">
    <location>
        <position position="163"/>
    </location>
    <ligand>
        <name>Mn(2+)</name>
        <dbReference type="ChEBI" id="CHEBI:29035"/>
    </ligand>
</feature>
<dbReference type="KEGG" id="npy:NPRO_15360"/>
<dbReference type="GO" id="GO:0046872">
    <property type="term" value="F:metal ion binding"/>
    <property type="evidence" value="ECO:0007669"/>
    <property type="project" value="UniProtKB-KW"/>
</dbReference>